<keyword evidence="1" id="KW-0808">Transferase</keyword>
<accession>A0A7X3G960</accession>
<dbReference type="PANTHER" id="PTHR33799:SF1">
    <property type="entry name" value="PTS SYSTEM MANNOSE-SPECIFIC EIIAB COMPONENT-RELATED"/>
    <property type="match status" value="1"/>
</dbReference>
<organism evidence="3 4">
    <name type="scientific">Streptococcus danieliae</name>
    <dbReference type="NCBI Taxonomy" id="747656"/>
    <lineage>
        <taxon>Bacteria</taxon>
        <taxon>Bacillati</taxon>
        <taxon>Bacillota</taxon>
        <taxon>Bacilli</taxon>
        <taxon>Lactobacillales</taxon>
        <taxon>Streptococcaceae</taxon>
        <taxon>Streptococcus</taxon>
    </lineage>
</organism>
<dbReference type="Proteomes" id="UP000461595">
    <property type="component" value="Unassembled WGS sequence"/>
</dbReference>
<dbReference type="InterPro" id="IPR051471">
    <property type="entry name" value="Bacterial_PTS_sugar_comp"/>
</dbReference>
<evidence type="ECO:0000313" key="4">
    <source>
        <dbReference type="Proteomes" id="UP000461595"/>
    </source>
</evidence>
<evidence type="ECO:0000256" key="1">
    <source>
        <dbReference type="ARBA" id="ARBA00022679"/>
    </source>
</evidence>
<proteinExistence type="predicted"/>
<sequence>MKYLILVSHGGLAEGVKSSLNMFASDKMGEVLALALQDGESVDNFARRVRQELEIVGVADSTLVLGDLVGGSPLTTVCKVLEERGQLQTALVLGGLNLTMGLTGLVLKDSLEGKNLAQAILKEAAAALKEFEVTVSDEDEDLI</sequence>
<dbReference type="InterPro" id="IPR036662">
    <property type="entry name" value="PTS_EIIA_man-typ_sf"/>
</dbReference>
<dbReference type="Gene3D" id="3.40.50.510">
    <property type="entry name" value="Phosphotransferase system, mannose-type IIA component"/>
    <property type="match status" value="1"/>
</dbReference>
<protein>
    <submittedName>
        <fullName evidence="3">PTS fructose transporter subunit IIA</fullName>
    </submittedName>
</protein>
<dbReference type="PANTHER" id="PTHR33799">
    <property type="entry name" value="PTS PERMEASE-RELATED-RELATED"/>
    <property type="match status" value="1"/>
</dbReference>
<comment type="caution">
    <text evidence="3">The sequence shown here is derived from an EMBL/GenBank/DDBJ whole genome shotgun (WGS) entry which is preliminary data.</text>
</comment>
<evidence type="ECO:0000313" key="3">
    <source>
        <dbReference type="EMBL" id="MVX59414.1"/>
    </source>
</evidence>
<evidence type="ECO:0000259" key="2">
    <source>
        <dbReference type="PROSITE" id="PS51096"/>
    </source>
</evidence>
<dbReference type="GO" id="GO:0016740">
    <property type="term" value="F:transferase activity"/>
    <property type="evidence" value="ECO:0007669"/>
    <property type="project" value="UniProtKB-KW"/>
</dbReference>
<dbReference type="SUPFAM" id="SSF53062">
    <property type="entry name" value="PTS system fructose IIA component-like"/>
    <property type="match status" value="1"/>
</dbReference>
<dbReference type="InterPro" id="IPR004701">
    <property type="entry name" value="PTS_EIIA_man-typ"/>
</dbReference>
<dbReference type="EMBL" id="WSRS01000068">
    <property type="protein sequence ID" value="MVX59414.1"/>
    <property type="molecule type" value="Genomic_DNA"/>
</dbReference>
<name>A0A7X3G960_9STRE</name>
<dbReference type="GO" id="GO:0009401">
    <property type="term" value="P:phosphoenolpyruvate-dependent sugar phosphotransferase system"/>
    <property type="evidence" value="ECO:0007669"/>
    <property type="project" value="InterPro"/>
</dbReference>
<dbReference type="OrthoDB" id="6623712at2"/>
<reference evidence="3 4" key="1">
    <citation type="submission" date="2019-12" db="EMBL/GenBank/DDBJ databases">
        <title>Microbes associate with the intestines of laboratory mice.</title>
        <authorList>
            <person name="Navarre W."/>
            <person name="Wong E."/>
        </authorList>
    </citation>
    <scope>NUCLEOTIDE SEQUENCE [LARGE SCALE GENOMIC DNA]</scope>
    <source>
        <strain evidence="3 4">NM51_B2-22</strain>
    </source>
</reference>
<gene>
    <name evidence="3" type="ORF">E5983_07170</name>
</gene>
<dbReference type="PROSITE" id="PS51096">
    <property type="entry name" value="PTS_EIIA_TYPE_4"/>
    <property type="match status" value="1"/>
</dbReference>
<dbReference type="AlphaFoldDB" id="A0A7X3G960"/>
<dbReference type="Pfam" id="PF03610">
    <property type="entry name" value="EIIA-man"/>
    <property type="match status" value="1"/>
</dbReference>
<dbReference type="GO" id="GO:0016020">
    <property type="term" value="C:membrane"/>
    <property type="evidence" value="ECO:0007669"/>
    <property type="project" value="InterPro"/>
</dbReference>
<dbReference type="RefSeq" id="WP_160333192.1">
    <property type="nucleotide sequence ID" value="NZ_WSRS01000068.1"/>
</dbReference>
<feature type="domain" description="PTS EIIA type-4" evidence="2">
    <location>
        <begin position="1"/>
        <end position="143"/>
    </location>
</feature>